<feature type="region of interest" description="Disordered" evidence="1">
    <location>
        <begin position="1"/>
        <end position="64"/>
    </location>
</feature>
<evidence type="ECO:0000259" key="2">
    <source>
        <dbReference type="PROSITE" id="PS50943"/>
    </source>
</evidence>
<gene>
    <name evidence="3" type="ORF">ACFYTH_04220</name>
</gene>
<dbReference type="RefSeq" id="WP_387249049.1">
    <property type="nucleotide sequence ID" value="NZ_JBIALX010000001.1"/>
</dbReference>
<dbReference type="Gene3D" id="1.10.260.40">
    <property type="entry name" value="lambda repressor-like DNA-binding domains"/>
    <property type="match status" value="1"/>
</dbReference>
<feature type="domain" description="HTH cro/C1-type" evidence="2">
    <location>
        <begin position="65"/>
        <end position="120"/>
    </location>
</feature>
<feature type="compositionally biased region" description="Basic and acidic residues" evidence="1">
    <location>
        <begin position="13"/>
        <end position="32"/>
    </location>
</feature>
<dbReference type="InterPro" id="IPR010982">
    <property type="entry name" value="Lambda_DNA-bd_dom_sf"/>
</dbReference>
<dbReference type="Proteomes" id="UP001601521">
    <property type="component" value="Unassembled WGS sequence"/>
</dbReference>
<organism evidence="3 4">
    <name type="scientific">Nocardia africana</name>
    <dbReference type="NCBI Taxonomy" id="134964"/>
    <lineage>
        <taxon>Bacteria</taxon>
        <taxon>Bacillati</taxon>
        <taxon>Actinomycetota</taxon>
        <taxon>Actinomycetes</taxon>
        <taxon>Mycobacteriales</taxon>
        <taxon>Nocardiaceae</taxon>
        <taxon>Nocardia</taxon>
    </lineage>
</organism>
<dbReference type="SUPFAM" id="SSF47413">
    <property type="entry name" value="lambda repressor-like DNA-binding domains"/>
    <property type="match status" value="1"/>
</dbReference>
<dbReference type="SMART" id="SM00530">
    <property type="entry name" value="HTH_XRE"/>
    <property type="match status" value="1"/>
</dbReference>
<evidence type="ECO:0000313" key="3">
    <source>
        <dbReference type="EMBL" id="MFF0452562.1"/>
    </source>
</evidence>
<dbReference type="EMBL" id="JBIALX010000001">
    <property type="protein sequence ID" value="MFF0452562.1"/>
    <property type="molecule type" value="Genomic_DNA"/>
</dbReference>
<evidence type="ECO:0000256" key="1">
    <source>
        <dbReference type="SAM" id="MobiDB-lite"/>
    </source>
</evidence>
<protein>
    <submittedName>
        <fullName evidence="3">Helix-turn-helix domain-containing protein</fullName>
    </submittedName>
</protein>
<sequence>MISRQQAGTTERQNTDGRKSARKPLRDAHSECKYFPGWESLPNQEGTTMSVADSTLPRRQLGRHLRESRESIGLTLVEAAKLMQWGKSTLQRLEKGQTERIRTHDVGLLCEIYQLESEQTADLVALAEQAAVKNWWQAYGSLISPNFDVYMGLESAAREMKSFQPCLVPGLLQTAYYARGLDRIYFPNDSEDELDRRVEMRLRRQGVINRRTQPACLAATLHESALRTVVGSPMVMARQVRHLADVSTEPNVSIHVLPFRSGFPAGCAPGPFTILEFGRNSRGEEVEPTVVYAENFTGAMYFENTDDVDRYREVHRTIQCAALDGRASRDLLREIAREHERER</sequence>
<proteinExistence type="predicted"/>
<dbReference type="PROSITE" id="PS50943">
    <property type="entry name" value="HTH_CROC1"/>
    <property type="match status" value="1"/>
</dbReference>
<feature type="compositionally biased region" description="Polar residues" evidence="1">
    <location>
        <begin position="1"/>
        <end position="12"/>
    </location>
</feature>
<feature type="compositionally biased region" description="Polar residues" evidence="1">
    <location>
        <begin position="41"/>
        <end position="53"/>
    </location>
</feature>
<accession>A0ABW6NBP7</accession>
<dbReference type="InterPro" id="IPR001387">
    <property type="entry name" value="Cro/C1-type_HTH"/>
</dbReference>
<evidence type="ECO:0000313" key="4">
    <source>
        <dbReference type="Proteomes" id="UP001601521"/>
    </source>
</evidence>
<name>A0ABW6NBP7_9NOCA</name>
<dbReference type="Pfam" id="PF19054">
    <property type="entry name" value="DUF5753"/>
    <property type="match status" value="1"/>
</dbReference>
<reference evidence="3 4" key="1">
    <citation type="submission" date="2024-10" db="EMBL/GenBank/DDBJ databases">
        <title>The Natural Products Discovery Center: Release of the First 8490 Sequenced Strains for Exploring Actinobacteria Biosynthetic Diversity.</title>
        <authorList>
            <person name="Kalkreuter E."/>
            <person name="Kautsar S.A."/>
            <person name="Yang D."/>
            <person name="Bader C.D."/>
            <person name="Teijaro C.N."/>
            <person name="Fluegel L."/>
            <person name="Davis C.M."/>
            <person name="Simpson J.R."/>
            <person name="Lauterbach L."/>
            <person name="Steele A.D."/>
            <person name="Gui C."/>
            <person name="Meng S."/>
            <person name="Li G."/>
            <person name="Viehrig K."/>
            <person name="Ye F."/>
            <person name="Su P."/>
            <person name="Kiefer A.F."/>
            <person name="Nichols A."/>
            <person name="Cepeda A.J."/>
            <person name="Yan W."/>
            <person name="Fan B."/>
            <person name="Jiang Y."/>
            <person name="Adhikari A."/>
            <person name="Zheng C.-J."/>
            <person name="Schuster L."/>
            <person name="Cowan T.M."/>
            <person name="Smanski M.J."/>
            <person name="Chevrette M.G."/>
            <person name="De Carvalho L.P.S."/>
            <person name="Shen B."/>
        </authorList>
    </citation>
    <scope>NUCLEOTIDE SEQUENCE [LARGE SCALE GENOMIC DNA]</scope>
    <source>
        <strain evidence="3 4">NPDC004550</strain>
    </source>
</reference>
<keyword evidence="4" id="KW-1185">Reference proteome</keyword>
<comment type="caution">
    <text evidence="3">The sequence shown here is derived from an EMBL/GenBank/DDBJ whole genome shotgun (WGS) entry which is preliminary data.</text>
</comment>
<dbReference type="CDD" id="cd00093">
    <property type="entry name" value="HTH_XRE"/>
    <property type="match status" value="1"/>
</dbReference>
<dbReference type="InterPro" id="IPR043917">
    <property type="entry name" value="DUF5753"/>
</dbReference>
<dbReference type="Pfam" id="PF13560">
    <property type="entry name" value="HTH_31"/>
    <property type="match status" value="1"/>
</dbReference>